<evidence type="ECO:0000313" key="3">
    <source>
        <dbReference type="Proteomes" id="UP000681356"/>
    </source>
</evidence>
<dbReference type="InterPro" id="IPR052514">
    <property type="entry name" value="SAM-dependent_MTase"/>
</dbReference>
<dbReference type="GO" id="GO:0032259">
    <property type="term" value="P:methylation"/>
    <property type="evidence" value="ECO:0007669"/>
    <property type="project" value="UniProtKB-KW"/>
</dbReference>
<feature type="domain" description="Methyltransferase FkbM" evidence="1">
    <location>
        <begin position="101"/>
        <end position="264"/>
    </location>
</feature>
<dbReference type="Pfam" id="PF05050">
    <property type="entry name" value="Methyltransf_21"/>
    <property type="match status" value="1"/>
</dbReference>
<protein>
    <submittedName>
        <fullName evidence="2">FkbM family methyltransferase</fullName>
    </submittedName>
</protein>
<keyword evidence="2" id="KW-0808">Transferase</keyword>
<name>A0A8J7WIC0_9RHOB</name>
<accession>A0A8J7WIC0</accession>
<dbReference type="NCBIfam" id="TIGR01444">
    <property type="entry name" value="fkbM_fam"/>
    <property type="match status" value="1"/>
</dbReference>
<evidence type="ECO:0000259" key="1">
    <source>
        <dbReference type="Pfam" id="PF05050"/>
    </source>
</evidence>
<organism evidence="2 3">
    <name type="scientific">Thetidibacter halocola</name>
    <dbReference type="NCBI Taxonomy" id="2827239"/>
    <lineage>
        <taxon>Bacteria</taxon>
        <taxon>Pseudomonadati</taxon>
        <taxon>Pseudomonadota</taxon>
        <taxon>Alphaproteobacteria</taxon>
        <taxon>Rhodobacterales</taxon>
        <taxon>Roseobacteraceae</taxon>
        <taxon>Thetidibacter</taxon>
    </lineage>
</organism>
<keyword evidence="2" id="KW-0489">Methyltransferase</keyword>
<evidence type="ECO:0000313" key="2">
    <source>
        <dbReference type="EMBL" id="MBS0126156.1"/>
    </source>
</evidence>
<dbReference type="PANTHER" id="PTHR34203">
    <property type="entry name" value="METHYLTRANSFERASE, FKBM FAMILY PROTEIN"/>
    <property type="match status" value="1"/>
</dbReference>
<dbReference type="SUPFAM" id="SSF53335">
    <property type="entry name" value="S-adenosyl-L-methionine-dependent methyltransferases"/>
    <property type="match status" value="1"/>
</dbReference>
<sequence>MAFFVALSGGGGHMRDLIRRVLRRLKRYLLPREADLGDDRINTVTFSNGTLESAVNETGIFAVDSRQADRPIMRKALLGEVSEPRALTFIVNRCGSGDVVQAGAYYGDFLPALSKAVVPGAIVWTFEPNPGSHELARRTISLNRLRNVRLFPYALASEAGELNLATEKDGLALGGLSRIVEDNHKFTPGEGNYTASAVESVRLDDLIPIEREVSIIQLDLEGYEVPALKGAVSILRKNRPILVLEMLPRRAELALREIVPELGYIPVGRFGQNSVLVSPDEDFVSEPV</sequence>
<gene>
    <name evidence="2" type="ORF">KB874_18880</name>
</gene>
<dbReference type="Gene3D" id="3.40.50.150">
    <property type="entry name" value="Vaccinia Virus protein VP39"/>
    <property type="match status" value="1"/>
</dbReference>
<dbReference type="GO" id="GO:0008168">
    <property type="term" value="F:methyltransferase activity"/>
    <property type="evidence" value="ECO:0007669"/>
    <property type="project" value="UniProtKB-KW"/>
</dbReference>
<dbReference type="PANTHER" id="PTHR34203:SF15">
    <property type="entry name" value="SLL1173 PROTEIN"/>
    <property type="match status" value="1"/>
</dbReference>
<dbReference type="AlphaFoldDB" id="A0A8J7WIC0"/>
<proteinExistence type="predicted"/>
<dbReference type="EMBL" id="JAGTUU010000008">
    <property type="protein sequence ID" value="MBS0126156.1"/>
    <property type="molecule type" value="Genomic_DNA"/>
</dbReference>
<comment type="caution">
    <text evidence="2">The sequence shown here is derived from an EMBL/GenBank/DDBJ whole genome shotgun (WGS) entry which is preliminary data.</text>
</comment>
<keyword evidence="3" id="KW-1185">Reference proteome</keyword>
<dbReference type="InterPro" id="IPR029063">
    <property type="entry name" value="SAM-dependent_MTases_sf"/>
</dbReference>
<reference evidence="2" key="1">
    <citation type="submission" date="2021-04" db="EMBL/GenBank/DDBJ databases">
        <authorList>
            <person name="Yoon J."/>
        </authorList>
    </citation>
    <scope>NUCLEOTIDE SEQUENCE</scope>
    <source>
        <strain evidence="2">KMU-90</strain>
    </source>
</reference>
<dbReference type="InterPro" id="IPR006342">
    <property type="entry name" value="FkbM_mtfrase"/>
</dbReference>
<dbReference type="Proteomes" id="UP000681356">
    <property type="component" value="Unassembled WGS sequence"/>
</dbReference>
<dbReference type="RefSeq" id="WP_212538110.1">
    <property type="nucleotide sequence ID" value="NZ_JAGTUU010000008.1"/>
</dbReference>